<dbReference type="InterPro" id="IPR050826">
    <property type="entry name" value="Krueppel_C2H2_ZnFinger"/>
</dbReference>
<feature type="domain" description="C2H2-type" evidence="9">
    <location>
        <begin position="35"/>
        <end position="62"/>
    </location>
</feature>
<dbReference type="PROSITE" id="PS00028">
    <property type="entry name" value="ZINC_FINGER_C2H2_1"/>
    <property type="match status" value="1"/>
</dbReference>
<evidence type="ECO:0000256" key="1">
    <source>
        <dbReference type="ARBA" id="ARBA00004123"/>
    </source>
</evidence>
<keyword evidence="4" id="KW-0677">Repeat</keyword>
<dbReference type="Gene3D" id="3.30.40.10">
    <property type="entry name" value="Zinc/RING finger domain, C3HC4 (zinc finger)"/>
    <property type="match status" value="1"/>
</dbReference>
<reference evidence="10 11" key="1">
    <citation type="submission" date="2014-04" db="EMBL/GenBank/DDBJ databases">
        <title>Genome evolution of avian class.</title>
        <authorList>
            <person name="Zhang G."/>
            <person name="Li C."/>
        </authorList>
    </citation>
    <scope>NUCLEOTIDE SEQUENCE [LARGE SCALE GENOMIC DNA]</scope>
    <source>
        <strain evidence="10">BGI_N303</strain>
    </source>
</reference>
<evidence type="ECO:0000259" key="9">
    <source>
        <dbReference type="PROSITE" id="PS50157"/>
    </source>
</evidence>
<organism evidence="10 11">
    <name type="scientific">Cuculus canorus</name>
    <name type="common">Common cuckoo</name>
    <dbReference type="NCBI Taxonomy" id="55661"/>
    <lineage>
        <taxon>Eukaryota</taxon>
        <taxon>Metazoa</taxon>
        <taxon>Chordata</taxon>
        <taxon>Craniata</taxon>
        <taxon>Vertebrata</taxon>
        <taxon>Euteleostomi</taxon>
        <taxon>Archelosauria</taxon>
        <taxon>Archosauria</taxon>
        <taxon>Dinosauria</taxon>
        <taxon>Saurischia</taxon>
        <taxon>Theropoda</taxon>
        <taxon>Coelurosauria</taxon>
        <taxon>Aves</taxon>
        <taxon>Neognathae</taxon>
        <taxon>Neoaves</taxon>
        <taxon>Otidimorphae</taxon>
        <taxon>Cuculiformes</taxon>
        <taxon>Cuculidae</taxon>
        <taxon>Cuculus</taxon>
    </lineage>
</organism>
<dbReference type="AlphaFoldDB" id="A0A091GLZ6"/>
<evidence type="ECO:0000256" key="8">
    <source>
        <dbReference type="PROSITE-ProRule" id="PRU00042"/>
    </source>
</evidence>
<dbReference type="EMBL" id="KL448310">
    <property type="protein sequence ID" value="KFO82291.1"/>
    <property type="molecule type" value="Genomic_DNA"/>
</dbReference>
<name>A0A091GLZ6_CUCCA</name>
<sequence length="72" mass="8555">HTEKKPSKYTEYRKGFKGCSRLLNHLQTHKRENVFECVECGKSFGRKASLVVHQRVHMGGQLYKCKEWKKIF</sequence>
<evidence type="ECO:0000256" key="4">
    <source>
        <dbReference type="ARBA" id="ARBA00022737"/>
    </source>
</evidence>
<dbReference type="PANTHER" id="PTHR24377">
    <property type="entry name" value="IP01015P-RELATED"/>
    <property type="match status" value="1"/>
</dbReference>
<proteinExistence type="inferred from homology"/>
<evidence type="ECO:0000256" key="3">
    <source>
        <dbReference type="ARBA" id="ARBA00022723"/>
    </source>
</evidence>
<comment type="similarity">
    <text evidence="2">Belongs to the krueppel C2H2-type zinc-finger protein family.</text>
</comment>
<dbReference type="STRING" id="55661.A0A091GLZ6"/>
<evidence type="ECO:0000313" key="10">
    <source>
        <dbReference type="EMBL" id="KFO82291.1"/>
    </source>
</evidence>
<dbReference type="FunFam" id="3.30.160.60:FF:001530">
    <property type="entry name" value="Zinc finger protein 268"/>
    <property type="match status" value="1"/>
</dbReference>
<keyword evidence="5 8" id="KW-0863">Zinc-finger</keyword>
<dbReference type="InterPro" id="IPR013087">
    <property type="entry name" value="Znf_C2H2_type"/>
</dbReference>
<dbReference type="SMART" id="SM00355">
    <property type="entry name" value="ZnF_C2H2"/>
    <property type="match status" value="1"/>
</dbReference>
<comment type="subcellular location">
    <subcellularLocation>
        <location evidence="1">Nucleus</location>
    </subcellularLocation>
</comment>
<dbReference type="Gene3D" id="3.30.160.60">
    <property type="entry name" value="Classic Zinc Finger"/>
    <property type="match status" value="1"/>
</dbReference>
<gene>
    <name evidence="10" type="ORF">N303_06034</name>
</gene>
<protein>
    <submittedName>
        <fullName evidence="10">Zinc finger protein 84</fullName>
    </submittedName>
</protein>
<keyword evidence="11" id="KW-1185">Reference proteome</keyword>
<evidence type="ECO:0000256" key="2">
    <source>
        <dbReference type="ARBA" id="ARBA00006991"/>
    </source>
</evidence>
<dbReference type="GO" id="GO:0005634">
    <property type="term" value="C:nucleus"/>
    <property type="evidence" value="ECO:0007669"/>
    <property type="project" value="UniProtKB-SubCell"/>
</dbReference>
<evidence type="ECO:0000256" key="5">
    <source>
        <dbReference type="ARBA" id="ARBA00022771"/>
    </source>
</evidence>
<dbReference type="InterPro" id="IPR013083">
    <property type="entry name" value="Znf_RING/FYVE/PHD"/>
</dbReference>
<accession>A0A091GLZ6</accession>
<dbReference type="GO" id="GO:0008270">
    <property type="term" value="F:zinc ion binding"/>
    <property type="evidence" value="ECO:0007669"/>
    <property type="project" value="UniProtKB-KW"/>
</dbReference>
<dbReference type="InterPro" id="IPR036236">
    <property type="entry name" value="Znf_C2H2_sf"/>
</dbReference>
<evidence type="ECO:0000256" key="7">
    <source>
        <dbReference type="ARBA" id="ARBA00023242"/>
    </source>
</evidence>
<keyword evidence="3" id="KW-0479">Metal-binding</keyword>
<dbReference type="Pfam" id="PF00096">
    <property type="entry name" value="zf-C2H2"/>
    <property type="match status" value="1"/>
</dbReference>
<dbReference type="Proteomes" id="UP000053760">
    <property type="component" value="Unassembled WGS sequence"/>
</dbReference>
<evidence type="ECO:0000313" key="11">
    <source>
        <dbReference type="Proteomes" id="UP000053760"/>
    </source>
</evidence>
<keyword evidence="7" id="KW-0539">Nucleus</keyword>
<dbReference type="SUPFAM" id="SSF57667">
    <property type="entry name" value="beta-beta-alpha zinc fingers"/>
    <property type="match status" value="1"/>
</dbReference>
<feature type="non-terminal residue" evidence="10">
    <location>
        <position position="1"/>
    </location>
</feature>
<dbReference type="PROSITE" id="PS50157">
    <property type="entry name" value="ZINC_FINGER_C2H2_2"/>
    <property type="match status" value="1"/>
</dbReference>
<keyword evidence="6" id="KW-0862">Zinc</keyword>
<feature type="non-terminal residue" evidence="10">
    <location>
        <position position="72"/>
    </location>
</feature>
<evidence type="ECO:0000256" key="6">
    <source>
        <dbReference type="ARBA" id="ARBA00022833"/>
    </source>
</evidence>